<dbReference type="SUPFAM" id="SSF54001">
    <property type="entry name" value="Cysteine proteinases"/>
    <property type="match status" value="1"/>
</dbReference>
<feature type="transmembrane region" description="Helical" evidence="2">
    <location>
        <begin position="220"/>
        <end position="239"/>
    </location>
</feature>
<feature type="region of interest" description="Disordered" evidence="1">
    <location>
        <begin position="608"/>
        <end position="647"/>
    </location>
</feature>
<keyword evidence="5" id="KW-1185">Reference proteome</keyword>
<feature type="transmembrane region" description="Helical" evidence="2">
    <location>
        <begin position="166"/>
        <end position="186"/>
    </location>
</feature>
<feature type="transmembrane region" description="Helical" evidence="2">
    <location>
        <begin position="193"/>
        <end position="214"/>
    </location>
</feature>
<evidence type="ECO:0000313" key="5">
    <source>
        <dbReference type="Proteomes" id="UP000293852"/>
    </source>
</evidence>
<feature type="transmembrane region" description="Helical" evidence="2">
    <location>
        <begin position="657"/>
        <end position="684"/>
    </location>
</feature>
<accession>A0A4Q7M8R0</accession>
<dbReference type="EMBL" id="SGWX01000001">
    <property type="protein sequence ID" value="RZS63098.1"/>
    <property type="molecule type" value="Genomic_DNA"/>
</dbReference>
<reference evidence="4 5" key="1">
    <citation type="submission" date="2019-02" db="EMBL/GenBank/DDBJ databases">
        <title>Sequencing the genomes of 1000 actinobacteria strains.</title>
        <authorList>
            <person name="Klenk H.-P."/>
        </authorList>
    </citation>
    <scope>NUCLEOTIDE SEQUENCE [LARGE SCALE GENOMIC DNA]</scope>
    <source>
        <strain evidence="4 5">DSM 16932</strain>
    </source>
</reference>
<dbReference type="RefSeq" id="WP_130416506.1">
    <property type="nucleotide sequence ID" value="NZ_SGWX01000001.1"/>
</dbReference>
<feature type="domain" description="Transglutaminase-like" evidence="3">
    <location>
        <begin position="531"/>
        <end position="605"/>
    </location>
</feature>
<dbReference type="Proteomes" id="UP000293852">
    <property type="component" value="Unassembled WGS sequence"/>
</dbReference>
<dbReference type="Pfam" id="PF01841">
    <property type="entry name" value="Transglut_core"/>
    <property type="match status" value="1"/>
</dbReference>
<sequence length="841" mass="88783">MSAPEAERPTSTRTRAARGVRGVWGTTTRGRAARRTGDAPATGPAERPRALRLAGLVDGAVLLALLGAVAVGFGPVWGSTGYLRPALGGAVLGLAVAWLAAAQRWSALTTAAAVVVAYLLAGGALALPATTAAGAVPTPETLGGLALGAAHGWKEFVTTAPPLHSFPGLAVVPLLVLYLAGVLAGVVAWRARVAAWALVPVAAALVSTILLGSVEAAFPVPQGLVIGVVGLLWGALRVIEGRVGRHTVTTEASREATRRLRWYRFRTGAAILGVGAVAAAFAAPAIAPAQPRTVLREMIVPPLDLHEFVSPLTSFRKYAKDERETELLTITGLPAGQRVRLATLDTYDGVVFDASSDQPGSGTYTRAGDEITTADPAPRTRLDVQVLDYTGPWIPDAGSLTGITWTGARARALADGSYYDSVTHTAITTQGLASGDTYRLDAQLAPQPTEGDLRASTIEMDTPLPTLDASLVPESAAAKAAQFMGEETDPVKRLFALRDGLVASGVYSSGLEDQAPSRSGHSAARIDVLLAGDEMIGDDEQFAVALALMAREAGIPARVSMGFYADPKQDTRQDGEPYTVVGGDVHAWAEVPFAGYGWVAIDAVPDEDNKIQPEPQSEQVPKPPVLQEPEPPEEPADDVPGDVREDRQEERVEAFDWAWLGLVAVSVGVPLLVILVPLLLILALKRRRRTHRRRAERPSDRVSGGWREVLDVATDLGVAVPRRGTRRESAHALADALAAPATLGLAYRADATVFAAGEPTDVEVDAYWADVDAYVDGLRTRLGRRRRLRAAVSLRSLRGEAGWAALRGMLRRPPTVAPRATRPTAPLASPTTSLDPDGERS</sequence>
<dbReference type="PANTHER" id="PTHR42736">
    <property type="entry name" value="PROTEIN-GLUTAMINE GAMMA-GLUTAMYLTRANSFERASE"/>
    <property type="match status" value="1"/>
</dbReference>
<keyword evidence="2" id="KW-1133">Transmembrane helix</keyword>
<feature type="transmembrane region" description="Helical" evidence="2">
    <location>
        <begin position="82"/>
        <end position="101"/>
    </location>
</feature>
<dbReference type="Pfam" id="PF11992">
    <property type="entry name" value="TgpA_N"/>
    <property type="match status" value="1"/>
</dbReference>
<feature type="region of interest" description="Disordered" evidence="1">
    <location>
        <begin position="27"/>
        <end position="46"/>
    </location>
</feature>
<protein>
    <submittedName>
        <fullName evidence="4">Transglutaminase superfamily protein</fullName>
    </submittedName>
</protein>
<dbReference type="InterPro" id="IPR002931">
    <property type="entry name" value="Transglutaminase-like"/>
</dbReference>
<name>A0A4Q7M8R0_9MICO</name>
<dbReference type="OrthoDB" id="3651060at2"/>
<evidence type="ECO:0000256" key="1">
    <source>
        <dbReference type="SAM" id="MobiDB-lite"/>
    </source>
</evidence>
<organism evidence="4 5">
    <name type="scientific">Xylanimonas ulmi</name>
    <dbReference type="NCBI Taxonomy" id="228973"/>
    <lineage>
        <taxon>Bacteria</taxon>
        <taxon>Bacillati</taxon>
        <taxon>Actinomycetota</taxon>
        <taxon>Actinomycetes</taxon>
        <taxon>Micrococcales</taxon>
        <taxon>Promicromonosporaceae</taxon>
        <taxon>Xylanimonas</taxon>
    </lineage>
</organism>
<dbReference type="InterPro" id="IPR052901">
    <property type="entry name" value="Bact_TGase-like"/>
</dbReference>
<evidence type="ECO:0000313" key="4">
    <source>
        <dbReference type="EMBL" id="RZS63098.1"/>
    </source>
</evidence>
<dbReference type="Gene3D" id="3.10.620.30">
    <property type="match status" value="1"/>
</dbReference>
<dbReference type="AlphaFoldDB" id="A0A4Q7M8R0"/>
<evidence type="ECO:0000256" key="2">
    <source>
        <dbReference type="SAM" id="Phobius"/>
    </source>
</evidence>
<feature type="transmembrane region" description="Helical" evidence="2">
    <location>
        <begin position="268"/>
        <end position="287"/>
    </location>
</feature>
<evidence type="ECO:0000259" key="3">
    <source>
        <dbReference type="SMART" id="SM00460"/>
    </source>
</evidence>
<dbReference type="PANTHER" id="PTHR42736:SF1">
    <property type="entry name" value="PROTEIN-GLUTAMINE GAMMA-GLUTAMYLTRANSFERASE"/>
    <property type="match status" value="1"/>
</dbReference>
<keyword evidence="2" id="KW-0472">Membrane</keyword>
<feature type="transmembrane region" description="Helical" evidence="2">
    <location>
        <begin position="53"/>
        <end position="76"/>
    </location>
</feature>
<comment type="caution">
    <text evidence="4">The sequence shown here is derived from an EMBL/GenBank/DDBJ whole genome shotgun (WGS) entry which is preliminary data.</text>
</comment>
<dbReference type="SMART" id="SM00460">
    <property type="entry name" value="TGc"/>
    <property type="match status" value="1"/>
</dbReference>
<dbReference type="InterPro" id="IPR021878">
    <property type="entry name" value="TgpA_N"/>
</dbReference>
<feature type="compositionally biased region" description="Low complexity" evidence="1">
    <location>
        <begin position="814"/>
        <end position="834"/>
    </location>
</feature>
<feature type="transmembrane region" description="Helical" evidence="2">
    <location>
        <begin position="108"/>
        <end position="127"/>
    </location>
</feature>
<feature type="region of interest" description="Disordered" evidence="1">
    <location>
        <begin position="814"/>
        <end position="841"/>
    </location>
</feature>
<feature type="compositionally biased region" description="Acidic residues" evidence="1">
    <location>
        <begin position="630"/>
        <end position="640"/>
    </location>
</feature>
<gene>
    <name evidence="4" type="ORF">EV386_3456</name>
</gene>
<proteinExistence type="predicted"/>
<dbReference type="InterPro" id="IPR038765">
    <property type="entry name" value="Papain-like_cys_pep_sf"/>
</dbReference>
<keyword evidence="2" id="KW-0812">Transmembrane</keyword>